<comment type="caution">
    <text evidence="5">The sequence shown here is derived from an EMBL/GenBank/DDBJ whole genome shotgun (WGS) entry which is preliminary data.</text>
</comment>
<feature type="domain" description="YncI copper-binding" evidence="4">
    <location>
        <begin position="28"/>
        <end position="175"/>
    </location>
</feature>
<organism evidence="5 6">
    <name type="scientific">Winogradskya humida</name>
    <dbReference type="NCBI Taxonomy" id="113566"/>
    <lineage>
        <taxon>Bacteria</taxon>
        <taxon>Bacillati</taxon>
        <taxon>Actinomycetota</taxon>
        <taxon>Actinomycetes</taxon>
        <taxon>Micromonosporales</taxon>
        <taxon>Micromonosporaceae</taxon>
        <taxon>Winogradskya</taxon>
    </lineage>
</organism>
<dbReference type="Gene3D" id="2.60.40.2230">
    <property type="entry name" value="Uncharacterised protein YcnI-like PF07987, DUF1775"/>
    <property type="match status" value="1"/>
</dbReference>
<sequence>MSLLKRSGVVGGLVAAFTLALAVPASAHVTVNPGTATQGGYAKVTFRVPNETDSTNTTKLEVTLPEETPIASVSLKPIPGWTLAAEKAVLAKPIEAHGTQITEAVRKLTWTATGDAAIKPGQFQEFDVSLGPLPEAGQMVFKALQTYSDGTIVRWIDEPTTDGTEPEKPAPVLKLTPAAATDTAATTPTVTAETSSDDGDGSWTGIAGIVLGLVALVLGLLAYRRSGSHAPSLVSAPAPVQGGKSPAQDDKPSVSATKAE</sequence>
<evidence type="ECO:0000313" key="5">
    <source>
        <dbReference type="EMBL" id="GIE23895.1"/>
    </source>
</evidence>
<dbReference type="InterPro" id="IPR012533">
    <property type="entry name" value="YcnI-copper_dom"/>
</dbReference>
<evidence type="ECO:0000256" key="1">
    <source>
        <dbReference type="SAM" id="MobiDB-lite"/>
    </source>
</evidence>
<dbReference type="InterPro" id="IPR038507">
    <property type="entry name" value="YcnI-like_sf"/>
</dbReference>
<dbReference type="Proteomes" id="UP000603200">
    <property type="component" value="Unassembled WGS sequence"/>
</dbReference>
<evidence type="ECO:0000259" key="4">
    <source>
        <dbReference type="Pfam" id="PF07987"/>
    </source>
</evidence>
<feature type="chain" id="PRO_5046377763" evidence="3">
    <location>
        <begin position="28"/>
        <end position="260"/>
    </location>
</feature>
<dbReference type="Pfam" id="PF07987">
    <property type="entry name" value="DUF1775"/>
    <property type="match status" value="1"/>
</dbReference>
<reference evidence="5 6" key="1">
    <citation type="submission" date="2021-01" db="EMBL/GenBank/DDBJ databases">
        <title>Whole genome shotgun sequence of Actinoplanes humidus NBRC 14915.</title>
        <authorList>
            <person name="Komaki H."/>
            <person name="Tamura T."/>
        </authorList>
    </citation>
    <scope>NUCLEOTIDE SEQUENCE [LARGE SCALE GENOMIC DNA]</scope>
    <source>
        <strain evidence="5 6">NBRC 14915</strain>
    </source>
</reference>
<keyword evidence="6" id="KW-1185">Reference proteome</keyword>
<name>A0ABQ3ZZ31_9ACTN</name>
<evidence type="ECO:0000256" key="3">
    <source>
        <dbReference type="SAM" id="SignalP"/>
    </source>
</evidence>
<feature type="region of interest" description="Disordered" evidence="1">
    <location>
        <begin position="230"/>
        <end position="260"/>
    </location>
</feature>
<gene>
    <name evidence="5" type="ORF">Ahu01nite_069970</name>
</gene>
<dbReference type="CDD" id="cd08545">
    <property type="entry name" value="YcnI_like"/>
    <property type="match status" value="1"/>
</dbReference>
<dbReference type="RefSeq" id="WP_203840941.1">
    <property type="nucleotide sequence ID" value="NZ_BAAATV010000003.1"/>
</dbReference>
<dbReference type="EMBL" id="BOMN01000100">
    <property type="protein sequence ID" value="GIE23895.1"/>
    <property type="molecule type" value="Genomic_DNA"/>
</dbReference>
<evidence type="ECO:0000256" key="2">
    <source>
        <dbReference type="SAM" id="Phobius"/>
    </source>
</evidence>
<keyword evidence="2" id="KW-0472">Membrane</keyword>
<proteinExistence type="predicted"/>
<feature type="signal peptide" evidence="3">
    <location>
        <begin position="1"/>
        <end position="27"/>
    </location>
</feature>
<evidence type="ECO:0000313" key="6">
    <source>
        <dbReference type="Proteomes" id="UP000603200"/>
    </source>
</evidence>
<keyword evidence="2" id="KW-0812">Transmembrane</keyword>
<protein>
    <submittedName>
        <fullName evidence="5">Membrane protein</fullName>
    </submittedName>
</protein>
<feature type="region of interest" description="Disordered" evidence="1">
    <location>
        <begin position="177"/>
        <end position="199"/>
    </location>
</feature>
<keyword evidence="3" id="KW-0732">Signal</keyword>
<feature type="transmembrane region" description="Helical" evidence="2">
    <location>
        <begin position="203"/>
        <end position="223"/>
    </location>
</feature>
<feature type="compositionally biased region" description="Low complexity" evidence="1">
    <location>
        <begin position="177"/>
        <end position="194"/>
    </location>
</feature>
<keyword evidence="2" id="KW-1133">Transmembrane helix</keyword>
<accession>A0ABQ3ZZ31</accession>